<dbReference type="InParanoid" id="E9DZ16"/>
<dbReference type="AlphaFoldDB" id="E9DZ16"/>
<dbReference type="HOGENOM" id="CLU_062257_2_0_1"/>
<dbReference type="EMBL" id="GL698484">
    <property type="protein sequence ID" value="EFY91193.1"/>
    <property type="molecule type" value="Genomic_DNA"/>
</dbReference>
<feature type="domain" description="Protein kinase" evidence="1">
    <location>
        <begin position="75"/>
        <end position="265"/>
    </location>
</feature>
<dbReference type="Pfam" id="PF00069">
    <property type="entry name" value="Pkinase"/>
    <property type="match status" value="1"/>
</dbReference>
<keyword evidence="3" id="KW-1185">Reference proteome</keyword>
<dbReference type="KEGG" id="maw:19247175"/>
<sequence length="265" mass="30370">MVPQIASWEELLWVSEEVHEDTGDFQYTMFAAVEDDMIYYGQLNVQKADINIRDASRSLARVPDEEIFPRWTRDLNLTKAPGELPPEVFIKRPRLALYDVFSKHKVVHLLAKELAEEAEALEVLARRPHPNIVRYHGCHVRRGYITGIVLDRHPCDLNSYLENGHVIEDKADFIESLKSAIHHLHGLGWAHNDLNPRNVLVTKDGRPVLIDFGSAHRIGEKLSSSRGTQGWMDCEMEDYTTSETRHDTSALIKIQMWLDNPTLGE</sequence>
<dbReference type="PANTHER" id="PTHR48011:SF4">
    <property type="entry name" value="MITOGEN-ACTIVATED PROTEIN KINASE KINASE KINASE 19"/>
    <property type="match status" value="1"/>
</dbReference>
<organism evidence="3">
    <name type="scientific">Metarhizium acridum (strain CQMa 102)</name>
    <dbReference type="NCBI Taxonomy" id="655827"/>
    <lineage>
        <taxon>Eukaryota</taxon>
        <taxon>Fungi</taxon>
        <taxon>Dikarya</taxon>
        <taxon>Ascomycota</taxon>
        <taxon>Pezizomycotina</taxon>
        <taxon>Sordariomycetes</taxon>
        <taxon>Hypocreomycetidae</taxon>
        <taxon>Hypocreales</taxon>
        <taxon>Clavicipitaceae</taxon>
        <taxon>Metarhizium</taxon>
    </lineage>
</organism>
<dbReference type="PANTHER" id="PTHR48011">
    <property type="entry name" value="CCR4-NOT TRANSCRIPTIONAL COMPLEX SUBUNIT CAF120-RELATED"/>
    <property type="match status" value="1"/>
</dbReference>
<proteinExistence type="predicted"/>
<dbReference type="OMA" id="DGEIKDH"/>
<evidence type="ECO:0000313" key="3">
    <source>
        <dbReference type="Proteomes" id="UP000002499"/>
    </source>
</evidence>
<evidence type="ECO:0000259" key="1">
    <source>
        <dbReference type="PROSITE" id="PS50011"/>
    </source>
</evidence>
<dbReference type="PROSITE" id="PS50011">
    <property type="entry name" value="PROTEIN_KINASE_DOM"/>
    <property type="match status" value="1"/>
</dbReference>
<dbReference type="Gene3D" id="1.10.510.10">
    <property type="entry name" value="Transferase(Phosphotransferase) domain 1"/>
    <property type="match status" value="1"/>
</dbReference>
<evidence type="ECO:0000313" key="2">
    <source>
        <dbReference type="EMBL" id="EFY91193.1"/>
    </source>
</evidence>
<dbReference type="GO" id="GO:0005524">
    <property type="term" value="F:ATP binding"/>
    <property type="evidence" value="ECO:0007669"/>
    <property type="project" value="InterPro"/>
</dbReference>
<reference evidence="2 3" key="1">
    <citation type="journal article" date="2011" name="PLoS Genet.">
        <title>Genome sequencing and comparative transcriptomics of the model entomopathogenic fungi Metarhizium anisopliae and M. acridum.</title>
        <authorList>
            <person name="Gao Q."/>
            <person name="Jin K."/>
            <person name="Ying S.H."/>
            <person name="Zhang Y."/>
            <person name="Xiao G."/>
            <person name="Shang Y."/>
            <person name="Duan Z."/>
            <person name="Hu X."/>
            <person name="Xie X.Q."/>
            <person name="Zhou G."/>
            <person name="Peng G."/>
            <person name="Luo Z."/>
            <person name="Huang W."/>
            <person name="Wang B."/>
            <person name="Fang W."/>
            <person name="Wang S."/>
            <person name="Zhong Y."/>
            <person name="Ma L.J."/>
            <person name="St Leger R.J."/>
            <person name="Zhao G.P."/>
            <person name="Pei Y."/>
            <person name="Feng M.G."/>
            <person name="Xia Y."/>
            <person name="Wang C."/>
        </authorList>
    </citation>
    <scope>NUCLEOTIDE SEQUENCE [LARGE SCALE GENOMIC DNA]</scope>
    <source>
        <strain evidence="2 3">CQMa 102</strain>
    </source>
</reference>
<accession>E9DZ16</accession>
<gene>
    <name evidence="2" type="ORF">MAC_02864</name>
</gene>
<dbReference type="InterPro" id="IPR011009">
    <property type="entry name" value="Kinase-like_dom_sf"/>
</dbReference>
<dbReference type="eggNOG" id="KOG0198">
    <property type="taxonomic scope" value="Eukaryota"/>
</dbReference>
<name>E9DZ16_METAQ</name>
<dbReference type="GeneID" id="19247175"/>
<dbReference type="RefSeq" id="XP_007809204.1">
    <property type="nucleotide sequence ID" value="XM_007811013.1"/>
</dbReference>
<dbReference type="SUPFAM" id="SSF56112">
    <property type="entry name" value="Protein kinase-like (PK-like)"/>
    <property type="match status" value="1"/>
</dbReference>
<dbReference type="Proteomes" id="UP000002499">
    <property type="component" value="Unassembled WGS sequence"/>
</dbReference>
<dbReference type="GO" id="GO:0007165">
    <property type="term" value="P:signal transduction"/>
    <property type="evidence" value="ECO:0007669"/>
    <property type="project" value="TreeGrafter"/>
</dbReference>
<dbReference type="InterPro" id="IPR052751">
    <property type="entry name" value="Plant_MAPKKK"/>
</dbReference>
<protein>
    <recommendedName>
        <fullName evidence="1">Protein kinase domain-containing protein</fullName>
    </recommendedName>
</protein>
<dbReference type="STRING" id="655827.E9DZ16"/>
<dbReference type="OrthoDB" id="4062651at2759"/>
<dbReference type="SMART" id="SM00220">
    <property type="entry name" value="S_TKc"/>
    <property type="match status" value="1"/>
</dbReference>
<dbReference type="InterPro" id="IPR000719">
    <property type="entry name" value="Prot_kinase_dom"/>
</dbReference>
<dbReference type="GO" id="GO:0004672">
    <property type="term" value="F:protein kinase activity"/>
    <property type="evidence" value="ECO:0007669"/>
    <property type="project" value="InterPro"/>
</dbReference>